<sequence length="104" mass="11783">MSWASMRDRMNRVSMRALNDGPACYQDASGMHDVPEVMVDFNIARTGPEGVFLTEQTGITYRKPELCAVVRGGVFIFDNRRFTVEEEIADDGLFVTVACMEQRR</sequence>
<name>A0ABX9XQZ1_9PSED</name>
<organism evidence="1 2">
    <name type="scientific">Pseudomonas neustonica</name>
    <dbReference type="NCBI Taxonomy" id="2487346"/>
    <lineage>
        <taxon>Bacteria</taxon>
        <taxon>Pseudomonadati</taxon>
        <taxon>Pseudomonadota</taxon>
        <taxon>Gammaproteobacteria</taxon>
        <taxon>Pseudomonadales</taxon>
        <taxon>Pseudomonadaceae</taxon>
        <taxon>Pseudomonas</taxon>
    </lineage>
</organism>
<protein>
    <submittedName>
        <fullName evidence="1">Uncharacterized protein</fullName>
    </submittedName>
</protein>
<dbReference type="EMBL" id="RKKU01000001">
    <property type="protein sequence ID" value="ROZ88468.1"/>
    <property type="molecule type" value="Genomic_DNA"/>
</dbReference>
<keyword evidence="2" id="KW-1185">Reference proteome</keyword>
<reference evidence="1 2" key="1">
    <citation type="submission" date="2018-11" db="EMBL/GenBank/DDBJ databases">
        <authorList>
            <person name="Jang G.I."/>
            <person name="Hwang C.Y."/>
        </authorList>
    </citation>
    <scope>NUCLEOTIDE SEQUENCE [LARGE SCALE GENOMIC DNA]</scope>
    <source>
        <strain evidence="1 2">SSM26</strain>
    </source>
</reference>
<comment type="caution">
    <text evidence="1">The sequence shown here is derived from an EMBL/GenBank/DDBJ whole genome shotgun (WGS) entry which is preliminary data.</text>
</comment>
<evidence type="ECO:0000313" key="2">
    <source>
        <dbReference type="Proteomes" id="UP000275199"/>
    </source>
</evidence>
<gene>
    <name evidence="1" type="ORF">EF096_01905</name>
</gene>
<proteinExistence type="predicted"/>
<evidence type="ECO:0000313" key="1">
    <source>
        <dbReference type="EMBL" id="ROZ88468.1"/>
    </source>
</evidence>
<accession>A0ABX9XQZ1</accession>
<dbReference type="Proteomes" id="UP000275199">
    <property type="component" value="Unassembled WGS sequence"/>
</dbReference>
<dbReference type="RefSeq" id="WP_123887906.1">
    <property type="nucleotide sequence ID" value="NZ_RKKU01000001.1"/>
</dbReference>